<protein>
    <submittedName>
        <fullName evidence="9">La-related protein 6</fullName>
    </submittedName>
</protein>
<evidence type="ECO:0000259" key="7">
    <source>
        <dbReference type="PROSITE" id="PS50961"/>
    </source>
</evidence>
<reference evidence="9" key="1">
    <citation type="submission" date="2018-11" db="EMBL/GenBank/DDBJ databases">
        <authorList>
            <person name="Alioto T."/>
            <person name="Alioto T."/>
        </authorList>
    </citation>
    <scope>NUCLEOTIDE SEQUENCE</scope>
</reference>
<sequence>MSDCTVSSIIPEIREETVPSSPDVQNGDENVVISSIQNIRLDQLKVDDEANSSVYTSEEEGGSRNASDENDRSKSPEPEFIAPDDELRDKIVKQVEFYFSDANILKDAFLLKHVRRNKQGYVSIKLITSFKKMKSLTKDYRVVAYSLRLSDKLDVNEEGRKVRRKDPLPEYDETIPSRSIVVVNLPMENPTIENVAEVFSKCGEVSLIRILRPGKTIPQDVKKHANKHPEIGTTTCAVIEFEKHEHAKLAVEKLNNTDDWRKGMRVVILSAQKKKDRKDQNGQGNDTGKEDDEEDSKKLKKRRERRKKNRIDELAKNNDSSCYSSGSEVESSGRGRQSHQKSLSPNHLDVNKLSPGNSPRSSPRSSPMTSPRMQRSKFQHGKSPLADNSPNLSPRHSPRSSPETSRKQYTDYSSGGEGSPSSPWIRRRMLKAAQEKSPLASNESNGPKRMHDMEGVVRQPKGPDGTIGFHLGRGKPRSSTFS</sequence>
<dbReference type="SUPFAM" id="SSF54928">
    <property type="entry name" value="RNA-binding domain, RBD"/>
    <property type="match status" value="1"/>
</dbReference>
<dbReference type="FunFam" id="1.10.10.10:FF:000158">
    <property type="entry name" value="La ribonucleoprotein domain family member 7"/>
    <property type="match status" value="1"/>
</dbReference>
<dbReference type="PROSITE" id="PS50961">
    <property type="entry name" value="HTH_LA"/>
    <property type="match status" value="1"/>
</dbReference>
<dbReference type="InterPro" id="IPR000504">
    <property type="entry name" value="RRM_dom"/>
</dbReference>
<evidence type="ECO:0000313" key="9">
    <source>
        <dbReference type="EMBL" id="VDI27471.1"/>
    </source>
</evidence>
<dbReference type="InterPro" id="IPR012677">
    <property type="entry name" value="Nucleotide-bd_a/b_plait_sf"/>
</dbReference>
<feature type="compositionally biased region" description="Low complexity" evidence="5">
    <location>
        <begin position="320"/>
        <end position="335"/>
    </location>
</feature>
<dbReference type="PANTHER" id="PTHR22792">
    <property type="entry name" value="LUPUS LA PROTEIN-RELATED"/>
    <property type="match status" value="1"/>
</dbReference>
<dbReference type="Pfam" id="PF12901">
    <property type="entry name" value="SUZ-C"/>
    <property type="match status" value="1"/>
</dbReference>
<dbReference type="InterPro" id="IPR036390">
    <property type="entry name" value="WH_DNA-bd_sf"/>
</dbReference>
<feature type="region of interest" description="Disordered" evidence="5">
    <location>
        <begin position="1"/>
        <end position="29"/>
    </location>
</feature>
<evidence type="ECO:0000256" key="5">
    <source>
        <dbReference type="SAM" id="MobiDB-lite"/>
    </source>
</evidence>
<evidence type="ECO:0000256" key="4">
    <source>
        <dbReference type="PROSITE-ProRule" id="PRU00332"/>
    </source>
</evidence>
<feature type="compositionally biased region" description="Polar residues" evidence="5">
    <location>
        <begin position="18"/>
        <end position="29"/>
    </location>
</feature>
<dbReference type="AlphaFoldDB" id="A0A8B6E1W3"/>
<feature type="region of interest" description="Disordered" evidence="5">
    <location>
        <begin position="50"/>
        <end position="83"/>
    </location>
</feature>
<evidence type="ECO:0000313" key="10">
    <source>
        <dbReference type="Proteomes" id="UP000596742"/>
    </source>
</evidence>
<feature type="compositionally biased region" description="Polar residues" evidence="5">
    <location>
        <begin position="386"/>
        <end position="403"/>
    </location>
</feature>
<feature type="compositionally biased region" description="Basic residues" evidence="5">
    <location>
        <begin position="298"/>
        <end position="309"/>
    </location>
</feature>
<dbReference type="SUPFAM" id="SSF46785">
    <property type="entry name" value="Winged helix' DNA-binding domain"/>
    <property type="match status" value="1"/>
</dbReference>
<feature type="compositionally biased region" description="Basic and acidic residues" evidence="5">
    <location>
        <begin position="66"/>
        <end position="77"/>
    </location>
</feature>
<dbReference type="PRINTS" id="PR00302">
    <property type="entry name" value="LUPUSLA"/>
</dbReference>
<feature type="compositionally biased region" description="Low complexity" evidence="5">
    <location>
        <begin position="358"/>
        <end position="373"/>
    </location>
</feature>
<dbReference type="Gene3D" id="3.30.70.330">
    <property type="match status" value="1"/>
</dbReference>
<evidence type="ECO:0000256" key="2">
    <source>
        <dbReference type="ARBA" id="ARBA00022884"/>
    </source>
</evidence>
<comment type="caution">
    <text evidence="9">The sequence shown here is derived from an EMBL/GenBank/DDBJ whole genome shotgun (WGS) entry which is preliminary data.</text>
</comment>
<proteinExistence type="predicted"/>
<dbReference type="InterPro" id="IPR002344">
    <property type="entry name" value="Lupus_La"/>
</dbReference>
<dbReference type="InterPro" id="IPR034880">
    <property type="entry name" value="LARP6_RRM"/>
</dbReference>
<evidence type="ECO:0000259" key="8">
    <source>
        <dbReference type="PROSITE" id="PS51938"/>
    </source>
</evidence>
<dbReference type="InterPro" id="IPR035979">
    <property type="entry name" value="RBD_domain_sf"/>
</dbReference>
<dbReference type="GO" id="GO:0005634">
    <property type="term" value="C:nucleus"/>
    <property type="evidence" value="ECO:0007669"/>
    <property type="project" value="UniProtKB-SubCell"/>
</dbReference>
<keyword evidence="3" id="KW-0539">Nucleus</keyword>
<feature type="region of interest" description="Disordered" evidence="5">
    <location>
        <begin position="271"/>
        <end position="482"/>
    </location>
</feature>
<feature type="domain" description="HTH La-type RNA-binding" evidence="7">
    <location>
        <begin position="81"/>
        <end position="172"/>
    </location>
</feature>
<keyword evidence="10" id="KW-1185">Reference proteome</keyword>
<dbReference type="Proteomes" id="UP000596742">
    <property type="component" value="Unassembled WGS sequence"/>
</dbReference>
<dbReference type="CDD" id="cd08033">
    <property type="entry name" value="LARP_6"/>
    <property type="match status" value="1"/>
</dbReference>
<dbReference type="GO" id="GO:0006396">
    <property type="term" value="P:RNA processing"/>
    <property type="evidence" value="ECO:0007669"/>
    <property type="project" value="InterPro"/>
</dbReference>
<dbReference type="CDD" id="cd12289">
    <property type="entry name" value="RRM_LARP6"/>
    <property type="match status" value="1"/>
</dbReference>
<dbReference type="InterPro" id="IPR036388">
    <property type="entry name" value="WH-like_DNA-bd_sf"/>
</dbReference>
<dbReference type="Pfam" id="PF05383">
    <property type="entry name" value="La"/>
    <property type="match status" value="1"/>
</dbReference>
<feature type="domain" description="RRM" evidence="6">
    <location>
        <begin position="178"/>
        <end position="273"/>
    </location>
</feature>
<evidence type="ECO:0000256" key="1">
    <source>
        <dbReference type="ARBA" id="ARBA00004123"/>
    </source>
</evidence>
<dbReference type="InterPro" id="IPR006630">
    <property type="entry name" value="La_HTH"/>
</dbReference>
<gene>
    <name evidence="9" type="ORF">MGAL_10B005213</name>
</gene>
<comment type="subcellular location">
    <subcellularLocation>
        <location evidence="1">Nucleus</location>
    </subcellularLocation>
</comment>
<dbReference type="PROSITE" id="PS51938">
    <property type="entry name" value="SUZ_C"/>
    <property type="match status" value="1"/>
</dbReference>
<name>A0A8B6E1W3_MYTGA</name>
<dbReference type="PANTHER" id="PTHR22792:SF140">
    <property type="entry name" value="ACHILLES, ISOFORM A"/>
    <property type="match status" value="1"/>
</dbReference>
<evidence type="ECO:0000256" key="3">
    <source>
        <dbReference type="ARBA" id="ARBA00023242"/>
    </source>
</evidence>
<dbReference type="InterPro" id="IPR045180">
    <property type="entry name" value="La_dom_prot"/>
</dbReference>
<dbReference type="OrthoDB" id="435402at2759"/>
<dbReference type="EMBL" id="UYJE01004365">
    <property type="protein sequence ID" value="VDI27471.1"/>
    <property type="molecule type" value="Genomic_DNA"/>
</dbReference>
<evidence type="ECO:0000259" key="6">
    <source>
        <dbReference type="PROSITE" id="PS50102"/>
    </source>
</evidence>
<dbReference type="GO" id="GO:1990904">
    <property type="term" value="C:ribonucleoprotein complex"/>
    <property type="evidence" value="ECO:0007669"/>
    <property type="project" value="InterPro"/>
</dbReference>
<organism evidence="9 10">
    <name type="scientific">Mytilus galloprovincialis</name>
    <name type="common">Mediterranean mussel</name>
    <dbReference type="NCBI Taxonomy" id="29158"/>
    <lineage>
        <taxon>Eukaryota</taxon>
        <taxon>Metazoa</taxon>
        <taxon>Spiralia</taxon>
        <taxon>Lophotrochozoa</taxon>
        <taxon>Mollusca</taxon>
        <taxon>Bivalvia</taxon>
        <taxon>Autobranchia</taxon>
        <taxon>Pteriomorphia</taxon>
        <taxon>Mytilida</taxon>
        <taxon>Mytiloidea</taxon>
        <taxon>Mytilidae</taxon>
        <taxon>Mytilinae</taxon>
        <taxon>Mytilus</taxon>
    </lineage>
</organism>
<dbReference type="Gene3D" id="1.10.10.10">
    <property type="entry name" value="Winged helix-like DNA-binding domain superfamily/Winged helix DNA-binding domain"/>
    <property type="match status" value="1"/>
</dbReference>
<dbReference type="GO" id="GO:0003729">
    <property type="term" value="F:mRNA binding"/>
    <property type="evidence" value="ECO:0007669"/>
    <property type="project" value="TreeGrafter"/>
</dbReference>
<feature type="domain" description="SUZ-C" evidence="8">
    <location>
        <begin position="419"/>
        <end position="473"/>
    </location>
</feature>
<dbReference type="PROSITE" id="PS50102">
    <property type="entry name" value="RRM"/>
    <property type="match status" value="1"/>
</dbReference>
<dbReference type="SMART" id="SM00715">
    <property type="entry name" value="LA"/>
    <property type="match status" value="1"/>
</dbReference>
<dbReference type="InterPro" id="IPR024642">
    <property type="entry name" value="SUZ-C"/>
</dbReference>
<keyword evidence="2 4" id="KW-0694">RNA-binding</keyword>
<accession>A0A8B6E1W3</accession>